<dbReference type="EMBL" id="JACKTY010000029">
    <property type="protein sequence ID" value="MCV7227126.1"/>
    <property type="molecule type" value="Genomic_DNA"/>
</dbReference>
<protein>
    <submittedName>
        <fullName evidence="1">Uncharacterized protein</fullName>
    </submittedName>
</protein>
<keyword evidence="2" id="KW-1185">Reference proteome</keyword>
<evidence type="ECO:0000313" key="1">
    <source>
        <dbReference type="EMBL" id="MCV7227126.1"/>
    </source>
</evidence>
<dbReference type="Proteomes" id="UP001526201">
    <property type="component" value="Unassembled WGS sequence"/>
</dbReference>
<comment type="caution">
    <text evidence="1">The sequence shown here is derived from an EMBL/GenBank/DDBJ whole genome shotgun (WGS) entry which is preliminary data.</text>
</comment>
<proteinExistence type="predicted"/>
<name>A0ABT3CCJ5_9MYCO</name>
<evidence type="ECO:0000313" key="2">
    <source>
        <dbReference type="Proteomes" id="UP001526201"/>
    </source>
</evidence>
<dbReference type="RefSeq" id="WP_264068049.1">
    <property type="nucleotide sequence ID" value="NZ_JACKTY010000029.1"/>
</dbReference>
<organism evidence="1 2">
    <name type="scientific">Mycolicibacterium komossense</name>
    <dbReference type="NCBI Taxonomy" id="1779"/>
    <lineage>
        <taxon>Bacteria</taxon>
        <taxon>Bacillati</taxon>
        <taxon>Actinomycetota</taxon>
        <taxon>Actinomycetes</taxon>
        <taxon>Mycobacteriales</taxon>
        <taxon>Mycobacteriaceae</taxon>
        <taxon>Mycolicibacterium</taxon>
    </lineage>
</organism>
<sequence length="205" mass="23186">MDGNREADMTSGDIGRDAGLEELLGHYEKWRQIYTYAGKSPMDEPCWEGGRLSLRAGYPSPAWTAYIIEAKGGGYDVLRSTTEHRNEPFESLRGFFTSLDNAGKYVIADIGDSLRIELRIDPIYWAWEDSGLDPRVVQTSLGRYISKFELREDPTRYLVLQVGGMQPENRLLPLTYGELDELLLDGPPESVLARLGDWPDRGLPR</sequence>
<gene>
    <name evidence="1" type="ORF">H7J73_13910</name>
</gene>
<reference evidence="1 2" key="1">
    <citation type="journal article" date="2022" name="BMC Genomics">
        <title>Comparative genome analysis of mycobacteria focusing on tRNA and non-coding RNA.</title>
        <authorList>
            <person name="Behra P.R.K."/>
            <person name="Pettersson B.M.F."/>
            <person name="Ramesh M."/>
            <person name="Das S."/>
            <person name="Dasgupta S."/>
            <person name="Kirsebom L.A."/>
        </authorList>
    </citation>
    <scope>NUCLEOTIDE SEQUENCE [LARGE SCALE GENOMIC DNA]</scope>
    <source>
        <strain evidence="1 2">DSM 44078</strain>
    </source>
</reference>
<accession>A0ABT3CCJ5</accession>